<comment type="caution">
    <text evidence="1">The sequence shown here is derived from an EMBL/GenBank/DDBJ whole genome shotgun (WGS) entry which is preliminary data.</text>
</comment>
<gene>
    <name evidence="1" type="ORF">FHX37_1554</name>
</gene>
<name>A0A543NIH0_9ACTN</name>
<dbReference type="RefSeq" id="WP_141923122.1">
    <property type="nucleotide sequence ID" value="NZ_VFQC01000001.1"/>
</dbReference>
<dbReference type="AlphaFoldDB" id="A0A543NIH0"/>
<organism evidence="1 2">
    <name type="scientific">Haloactinospora alba</name>
    <dbReference type="NCBI Taxonomy" id="405555"/>
    <lineage>
        <taxon>Bacteria</taxon>
        <taxon>Bacillati</taxon>
        <taxon>Actinomycetota</taxon>
        <taxon>Actinomycetes</taxon>
        <taxon>Streptosporangiales</taxon>
        <taxon>Nocardiopsidaceae</taxon>
        <taxon>Haloactinospora</taxon>
    </lineage>
</organism>
<evidence type="ECO:0000313" key="1">
    <source>
        <dbReference type="EMBL" id="TQN31638.1"/>
    </source>
</evidence>
<dbReference type="Proteomes" id="UP000317422">
    <property type="component" value="Unassembled WGS sequence"/>
</dbReference>
<keyword evidence="2" id="KW-1185">Reference proteome</keyword>
<proteinExistence type="predicted"/>
<evidence type="ECO:0000313" key="2">
    <source>
        <dbReference type="Proteomes" id="UP000317422"/>
    </source>
</evidence>
<sequence length="142" mass="15932">MPRPKIRLTCCLCGKPLGQRAEALPLDAEWQRRHPNMVGILACRCALREEWRCYRPDGRYVDGHIPSAVSPSPCLDSWDHIGDDHTLVAAVIRHPRSALEQGAEEYLRHTAHRPGVAPEVARELRAALAAWDAEGSLINDWL</sequence>
<protein>
    <submittedName>
        <fullName evidence="1">Uncharacterized protein</fullName>
    </submittedName>
</protein>
<dbReference type="OrthoDB" id="4229920at2"/>
<reference evidence="1 2" key="1">
    <citation type="submission" date="2019-06" db="EMBL/GenBank/DDBJ databases">
        <title>Sequencing the genomes of 1000 actinobacteria strains.</title>
        <authorList>
            <person name="Klenk H.-P."/>
        </authorList>
    </citation>
    <scope>NUCLEOTIDE SEQUENCE [LARGE SCALE GENOMIC DNA]</scope>
    <source>
        <strain evidence="1 2">DSM 45015</strain>
    </source>
</reference>
<dbReference type="EMBL" id="VFQC01000001">
    <property type="protein sequence ID" value="TQN31638.1"/>
    <property type="molecule type" value="Genomic_DNA"/>
</dbReference>
<accession>A0A543NIH0</accession>